<proteinExistence type="predicted"/>
<evidence type="ECO:0000256" key="1">
    <source>
        <dbReference type="ARBA" id="ARBA00022737"/>
    </source>
</evidence>
<dbReference type="eggNOG" id="COG0457">
    <property type="taxonomic scope" value="Bacteria"/>
</dbReference>
<evidence type="ECO:0000313" key="6">
    <source>
        <dbReference type="EMBL" id="BAM06651.1"/>
    </source>
</evidence>
<dbReference type="Pfam" id="PF13181">
    <property type="entry name" value="TPR_8"/>
    <property type="match status" value="1"/>
</dbReference>
<reference evidence="7" key="2">
    <citation type="submission" date="2012-03" db="EMBL/GenBank/DDBJ databases">
        <title>The complete genome sequence of the pioneer microbe on fresh volcanic deposit, Leptospirillum ferrooxidans strain C2-3.</title>
        <authorList>
            <person name="Fujimura R."/>
            <person name="Sato Y."/>
            <person name="Nishizawa T."/>
            <person name="Nanba K."/>
            <person name="Oshima K."/>
            <person name="Hattori M."/>
            <person name="Kamijo T."/>
            <person name="Ohta H."/>
        </authorList>
    </citation>
    <scope>NUCLEOTIDE SEQUENCE [LARGE SCALE GENOMIC DNA]</scope>
    <source>
        <strain evidence="7">C2-3</strain>
    </source>
</reference>
<dbReference type="KEGG" id="lfc:LFE_0947"/>
<dbReference type="Proteomes" id="UP000007382">
    <property type="component" value="Chromosome"/>
</dbReference>
<dbReference type="STRING" id="1162668.LFE_0947"/>
<dbReference type="EMBL" id="AP012342">
    <property type="protein sequence ID" value="BAM06651.1"/>
    <property type="molecule type" value="Genomic_DNA"/>
</dbReference>
<dbReference type="Gene3D" id="3.10.350.10">
    <property type="entry name" value="LysM domain"/>
    <property type="match status" value="1"/>
</dbReference>
<feature type="region of interest" description="Disordered" evidence="4">
    <location>
        <begin position="739"/>
        <end position="769"/>
    </location>
</feature>
<dbReference type="InterPro" id="IPR019734">
    <property type="entry name" value="TPR_rpt"/>
</dbReference>
<keyword evidence="2 3" id="KW-0802">TPR repeat</keyword>
<dbReference type="Pfam" id="PF14559">
    <property type="entry name" value="TPR_19"/>
    <property type="match status" value="1"/>
</dbReference>
<feature type="repeat" description="TPR" evidence="3">
    <location>
        <begin position="400"/>
        <end position="433"/>
    </location>
</feature>
<dbReference type="InterPro" id="IPR036779">
    <property type="entry name" value="LysM_dom_sf"/>
</dbReference>
<dbReference type="InterPro" id="IPR050498">
    <property type="entry name" value="Ycf3"/>
</dbReference>
<reference evidence="6 7" key="1">
    <citation type="journal article" date="2012" name="J. Bacteriol.">
        <title>Complete Genome Sequence of Leptospirillum ferrooxidans Strain C2-3, Isolated from a Fresh Volcanic Ash Deposit on the Island of Miyake, Japan.</title>
        <authorList>
            <person name="Fujimura R."/>
            <person name="Sato Y."/>
            <person name="Nishizawa T."/>
            <person name="Oshima K."/>
            <person name="Kim S.-W."/>
            <person name="Hattori M."/>
            <person name="Kamijo T."/>
            <person name="Ohta H."/>
        </authorList>
    </citation>
    <scope>NUCLEOTIDE SEQUENCE [LARGE SCALE GENOMIC DNA]</scope>
    <source>
        <strain evidence="6 7">C2-3</strain>
    </source>
</reference>
<dbReference type="InterPro" id="IPR018392">
    <property type="entry name" value="LysM"/>
</dbReference>
<evidence type="ECO:0000259" key="5">
    <source>
        <dbReference type="PROSITE" id="PS51782"/>
    </source>
</evidence>
<protein>
    <submittedName>
        <fullName evidence="6">Putative TPR-domaincontaining protein</fullName>
    </submittedName>
</protein>
<sequence>MTEAFGVEPTVIAPKNRFYARCKSMSFKTWVSAGLVPLIFGTILGGCHMESGSGAASSGYGETVIARSKPLPVDPPRPWQSYYHELQSYINQDFGNPFMALEETEKVLHYRPKSLSMRLRKAHLQEKTGDEKGAIETLKKLTLDYPKRISPWLYLARIERVQALRISDPTLRNMRFEDIITLYRQHVLPLDPLKSEVYVAIDDLYNRTGQPDKGIEVLKEGVDKNPTSSYLPFYLGFQLAREKDFKGAKDAFSLSVKRNSGFEPGWESLGDLAATLGNFPEADKNYRIILDRIHPGDPQVEGKLLKDLLSEGKTREAISFLGQVIKEHPDDERFGLILTSLLLEDNQLDRAIGEIQSIVQENPGDEKLLSFLGSVYERSLHLPEAVDTYRLMIQRFPSSDMGYFLLGDLYRRLENPKAAIKNFLKAEKLAPSKWEIPFSISLAEMDLKRFPVAQKYLSKAMELRPDSAVLYFNRGVLFDQWNHKKYLKQSQRDLERSIALDPKMADALNYLGYTWVVDNGNLIAARYLILRALTVDPKNGSFRDSIGWCYFRMGQIYKALREESTAYGLMPHDATVLAHLARIEMAVAKDLSGNSTTPRRQAIISQSAAMSSLSQKNFSKEFSIKRLKEDARFHLRASIMRHPMKTKRVALYKKWFAKEDPSFQHDFFEAKRQWKLLHPAKGRPSIYRVRTGDTLETVAAKGIIYGDPRYWRTLFRANSPEVQNPNKLPWGLILRIPSSPSSSDGREHSASGTRAGILSYGSKGNGHVD</sequence>
<keyword evidence="7" id="KW-1185">Reference proteome</keyword>
<dbReference type="eggNOG" id="COG1652">
    <property type="taxonomic scope" value="Bacteria"/>
</dbReference>
<dbReference type="InterPro" id="IPR011990">
    <property type="entry name" value="TPR-like_helical_dom_sf"/>
</dbReference>
<name>I0IN02_LEPFC</name>
<dbReference type="HOGENOM" id="CLU_378902_0_0_0"/>
<dbReference type="PROSITE" id="PS51782">
    <property type="entry name" value="LYSM"/>
    <property type="match status" value="1"/>
</dbReference>
<dbReference type="PATRIC" id="fig|1162668.3.peg.1086"/>
<dbReference type="PROSITE" id="PS50005">
    <property type="entry name" value="TPR"/>
    <property type="match status" value="1"/>
</dbReference>
<organism evidence="6 7">
    <name type="scientific">Leptospirillum ferrooxidans (strain C2-3)</name>
    <dbReference type="NCBI Taxonomy" id="1162668"/>
    <lineage>
        <taxon>Bacteria</taxon>
        <taxon>Pseudomonadati</taxon>
        <taxon>Nitrospirota</taxon>
        <taxon>Nitrospiria</taxon>
        <taxon>Nitrospirales</taxon>
        <taxon>Nitrospiraceae</taxon>
        <taxon>Leptospirillum</taxon>
    </lineage>
</organism>
<dbReference type="CDD" id="cd00118">
    <property type="entry name" value="LysM"/>
    <property type="match status" value="1"/>
</dbReference>
<gene>
    <name evidence="6" type="ordered locus">LFE_0947</name>
</gene>
<dbReference type="SMART" id="SM00028">
    <property type="entry name" value="TPR"/>
    <property type="match status" value="6"/>
</dbReference>
<dbReference type="AlphaFoldDB" id="I0IN02"/>
<dbReference type="PANTHER" id="PTHR44858">
    <property type="entry name" value="TETRATRICOPEPTIDE REPEAT PROTEIN 6"/>
    <property type="match status" value="1"/>
</dbReference>
<dbReference type="Gene3D" id="1.25.40.10">
    <property type="entry name" value="Tetratricopeptide repeat domain"/>
    <property type="match status" value="3"/>
</dbReference>
<evidence type="ECO:0000256" key="2">
    <source>
        <dbReference type="ARBA" id="ARBA00022803"/>
    </source>
</evidence>
<evidence type="ECO:0000256" key="3">
    <source>
        <dbReference type="PROSITE-ProRule" id="PRU00339"/>
    </source>
</evidence>
<evidence type="ECO:0000256" key="4">
    <source>
        <dbReference type="SAM" id="MobiDB-lite"/>
    </source>
</evidence>
<dbReference type="SUPFAM" id="SSF48452">
    <property type="entry name" value="TPR-like"/>
    <property type="match status" value="3"/>
</dbReference>
<feature type="domain" description="LysM" evidence="5">
    <location>
        <begin position="685"/>
        <end position="736"/>
    </location>
</feature>
<keyword evidence="1" id="KW-0677">Repeat</keyword>
<dbReference type="PANTHER" id="PTHR44858:SF1">
    <property type="entry name" value="UDP-N-ACETYLGLUCOSAMINE--PEPTIDE N-ACETYLGLUCOSAMINYLTRANSFERASE SPINDLY-RELATED"/>
    <property type="match status" value="1"/>
</dbReference>
<accession>I0IN02</accession>
<evidence type="ECO:0000313" key="7">
    <source>
        <dbReference type="Proteomes" id="UP000007382"/>
    </source>
</evidence>